<evidence type="ECO:0000313" key="2">
    <source>
        <dbReference type="EMBL" id="CEK61974.1"/>
    </source>
</evidence>
<protein>
    <recommendedName>
        <fullName evidence="1">ISXO2-like transposase domain-containing protein</fullName>
    </recommendedName>
</protein>
<organism evidence="2">
    <name type="scientific">Arion vulgaris</name>
    <dbReference type="NCBI Taxonomy" id="1028688"/>
    <lineage>
        <taxon>Eukaryota</taxon>
        <taxon>Metazoa</taxon>
        <taxon>Spiralia</taxon>
        <taxon>Lophotrochozoa</taxon>
        <taxon>Mollusca</taxon>
        <taxon>Gastropoda</taxon>
        <taxon>Heterobranchia</taxon>
        <taxon>Euthyneura</taxon>
        <taxon>Panpulmonata</taxon>
        <taxon>Eupulmonata</taxon>
        <taxon>Stylommatophora</taxon>
        <taxon>Helicina</taxon>
        <taxon>Arionoidea</taxon>
        <taxon>Arionidae</taxon>
        <taxon>Arion</taxon>
    </lineage>
</organism>
<dbReference type="EMBL" id="HACG01015109">
    <property type="protein sequence ID" value="CEK61974.1"/>
    <property type="molecule type" value="Transcribed_RNA"/>
</dbReference>
<dbReference type="PANTHER" id="PTHR47163">
    <property type="entry name" value="DDE_TNP_IS1595 DOMAIN-CONTAINING PROTEIN"/>
    <property type="match status" value="1"/>
</dbReference>
<evidence type="ECO:0000259" key="1">
    <source>
        <dbReference type="Pfam" id="PF12762"/>
    </source>
</evidence>
<dbReference type="AlphaFoldDB" id="A0A0B6Z0A2"/>
<dbReference type="PANTHER" id="PTHR47163:SF2">
    <property type="entry name" value="SI:DKEY-17M8.2"/>
    <property type="match status" value="1"/>
</dbReference>
<proteinExistence type="predicted"/>
<dbReference type="InterPro" id="IPR024445">
    <property type="entry name" value="Tnp_ISXO2-like"/>
</dbReference>
<name>A0A0B6Z0A2_9EUPU</name>
<dbReference type="Pfam" id="PF12762">
    <property type="entry name" value="DDE_Tnp_IS1595"/>
    <property type="match status" value="1"/>
</dbReference>
<reference evidence="2" key="1">
    <citation type="submission" date="2014-12" db="EMBL/GenBank/DDBJ databases">
        <title>Insight into the proteome of Arion vulgaris.</title>
        <authorList>
            <person name="Aradska J."/>
            <person name="Bulat T."/>
            <person name="Smidak R."/>
            <person name="Sarate P."/>
            <person name="Gangsoo J."/>
            <person name="Sialana F."/>
            <person name="Bilban M."/>
            <person name="Lubec G."/>
        </authorList>
    </citation>
    <scope>NUCLEOTIDE SEQUENCE</scope>
    <source>
        <tissue evidence="2">Skin</tissue>
    </source>
</reference>
<accession>A0A0B6Z0A2</accession>
<sequence length="50" mass="5723">MFCVVDRTAATLLPIIEAHIRPGTIIVSDQWRTYNRVGHIVGYHHLTVNH</sequence>
<dbReference type="InterPro" id="IPR053164">
    <property type="entry name" value="IS1016-like_transposase"/>
</dbReference>
<gene>
    <name evidence="2" type="primary">ORF43816</name>
</gene>
<feature type="domain" description="ISXO2-like transposase" evidence="1">
    <location>
        <begin position="2"/>
        <end position="50"/>
    </location>
</feature>